<gene>
    <name evidence="1" type="ORF">D2E24_1752</name>
</gene>
<comment type="caution">
    <text evidence="1">The sequence shown here is derived from an EMBL/GenBank/DDBJ whole genome shotgun (WGS) entry which is preliminary data.</text>
</comment>
<evidence type="ECO:0000313" key="2">
    <source>
        <dbReference type="Proteomes" id="UP000287470"/>
    </source>
</evidence>
<dbReference type="Proteomes" id="UP000287470">
    <property type="component" value="Unassembled WGS sequence"/>
</dbReference>
<accession>A0A430FJP8</accession>
<protein>
    <submittedName>
        <fullName evidence="1">Uncharacterized protein</fullName>
    </submittedName>
</protein>
<dbReference type="AlphaFoldDB" id="A0A430FJP8"/>
<dbReference type="RefSeq" id="WP_164521076.1">
    <property type="nucleotide sequence ID" value="NZ_QXGK01000021.1"/>
</dbReference>
<organism evidence="1 2">
    <name type="scientific">Bifidobacterium samirii</name>
    <dbReference type="NCBI Taxonomy" id="2306974"/>
    <lineage>
        <taxon>Bacteria</taxon>
        <taxon>Bacillati</taxon>
        <taxon>Actinomycetota</taxon>
        <taxon>Actinomycetes</taxon>
        <taxon>Bifidobacteriales</taxon>
        <taxon>Bifidobacteriaceae</taxon>
        <taxon>Bifidobacterium</taxon>
    </lineage>
</organism>
<reference evidence="1 2" key="1">
    <citation type="submission" date="2018-09" db="EMBL/GenBank/DDBJ databases">
        <title>Characterization of the phylogenetic diversity of five novel species belonging to the genus Bifidobacterium.</title>
        <authorList>
            <person name="Lugli G.A."/>
            <person name="Duranti S."/>
            <person name="Milani C."/>
        </authorList>
    </citation>
    <scope>NUCLEOTIDE SEQUENCE [LARGE SCALE GENOMIC DNA]</scope>
    <source>
        <strain evidence="1 2">2033B</strain>
    </source>
</reference>
<keyword evidence="2" id="KW-1185">Reference proteome</keyword>
<evidence type="ECO:0000313" key="1">
    <source>
        <dbReference type="EMBL" id="RSX52981.1"/>
    </source>
</evidence>
<proteinExistence type="predicted"/>
<sequence>MDSAIQVVNMAGAVQVSAQEVNDRFHGDVPASVRFYCPFCSRPVITRAMGWDFDSRRRNHVPRTRNPHFAHRRKDDWAKNCEAYHAGSGTAREEMTLPLLMFLRREPGGNARFRVEIALRRRGLASVPSRLQSEDTITVDDRPYSLRELLTDRRNTIVLTDPLGRLESRIRIPQQWRKNVGCVQQSTGIMIFSDSFGSNGGRRLPERSALRSDCTYYIVAGEKRMKGARSCFDRAESIGSLAGDDQLHVYAVSVSGASRRKNAVDDWLSQYGYCLSDVDRAAQLMWPPSLRSWGVDEPLFRNSSPTYRFPYRFNDHPMQDAVTSKRLHPDPRAREIGLIGFDHPDAVEAQTEWFCAFFRLFAFWCVRAVRFDSVCD</sequence>
<name>A0A430FJP8_9BIFI</name>
<dbReference type="EMBL" id="QXGK01000021">
    <property type="protein sequence ID" value="RSX52981.1"/>
    <property type="molecule type" value="Genomic_DNA"/>
</dbReference>